<sequence length="298" mass="30973">HTQAAAGVAGVIKTVLALRHRRVPRTLHADEASPHIDWSAGTVRLPTGSVGWPATGRLRRAGVSSFGVSGTNAHVVLEQPPTATTTGTAADGEATPAAPVLAADGATPWVLTAKSEAALRAQAARLLPLAEADRNAGQAPVNLSEDQAPPETADVGLSLATTRAVLDHRAVVLGAGRADTARALAALADGREHPGVVCGTASGTDGRVAFVFPGQGWQWQGMAVELLDSSPVFAEWMDRCAAALAPSVSWSPQDVLRGAGGPEWIDQVDVVQPVMWAVMVSLAETWRALGAVPWRWWA</sequence>
<keyword evidence="2" id="KW-0511">Multifunctional enzyme</keyword>
<protein>
    <submittedName>
        <fullName evidence="4">Polyketide synthase</fullName>
    </submittedName>
</protein>
<dbReference type="GO" id="GO:0004312">
    <property type="term" value="F:fatty acid synthase activity"/>
    <property type="evidence" value="ECO:0007669"/>
    <property type="project" value="TreeGrafter"/>
</dbReference>
<dbReference type="Gene3D" id="3.40.366.10">
    <property type="entry name" value="Malonyl-Coenzyme A Acyl Carrier Protein, domain 2"/>
    <property type="match status" value="1"/>
</dbReference>
<name>C4TBP1_9ACTN</name>
<dbReference type="Gene3D" id="3.40.47.10">
    <property type="match status" value="1"/>
</dbReference>
<reference evidence="4" key="1">
    <citation type="submission" date="2008-03" db="EMBL/GenBank/DDBJ databases">
        <title>Diversity of polyketide synthase genes in actinomycetes isolated from Indonesia.</title>
        <authorList>
            <person name="Komaki H."/>
            <person name="Yamamura H."/>
            <person name="Lisdiyanti P."/>
            <person name="Widyastuti Y."/>
            <person name="Ando K."/>
            <person name="Harayama S."/>
        </authorList>
    </citation>
    <scope>NUCLEOTIDE SEQUENCE</scope>
    <source>
        <strain evidence="4">ID05-A0089</strain>
    </source>
</reference>
<organism evidence="4">
    <name type="scientific">Streptomyces sp. ID05-A0089</name>
    <dbReference type="NCBI Taxonomy" id="516166"/>
    <lineage>
        <taxon>Bacteria</taxon>
        <taxon>Bacillati</taxon>
        <taxon>Actinomycetota</taxon>
        <taxon>Actinomycetes</taxon>
        <taxon>Kitasatosporales</taxon>
        <taxon>Streptomycetaceae</taxon>
        <taxon>Streptomyces</taxon>
    </lineage>
</organism>
<feature type="non-terminal residue" evidence="4">
    <location>
        <position position="1"/>
    </location>
</feature>
<dbReference type="InterPro" id="IPR001227">
    <property type="entry name" value="Ac_transferase_dom_sf"/>
</dbReference>
<evidence type="ECO:0000313" key="4">
    <source>
        <dbReference type="EMBL" id="BAH67677.1"/>
    </source>
</evidence>
<dbReference type="EMBL" id="AB431640">
    <property type="protein sequence ID" value="BAH67677.1"/>
    <property type="molecule type" value="Genomic_DNA"/>
</dbReference>
<dbReference type="AlphaFoldDB" id="C4TBP1"/>
<feature type="domain" description="Ketosynthase family 3 (KS3)" evidence="3">
    <location>
        <begin position="1"/>
        <end position="79"/>
    </location>
</feature>
<evidence type="ECO:0000259" key="3">
    <source>
        <dbReference type="PROSITE" id="PS52004"/>
    </source>
</evidence>
<dbReference type="Pfam" id="PF00698">
    <property type="entry name" value="Acyl_transf_1"/>
    <property type="match status" value="1"/>
</dbReference>
<dbReference type="GO" id="GO:0006633">
    <property type="term" value="P:fatty acid biosynthetic process"/>
    <property type="evidence" value="ECO:0007669"/>
    <property type="project" value="TreeGrafter"/>
</dbReference>
<dbReference type="InterPro" id="IPR020841">
    <property type="entry name" value="PKS_Beta-ketoAc_synthase_dom"/>
</dbReference>
<keyword evidence="1" id="KW-0808">Transferase</keyword>
<dbReference type="InterPro" id="IPR014031">
    <property type="entry name" value="Ketoacyl_synth_C"/>
</dbReference>
<dbReference type="SUPFAM" id="SSF52151">
    <property type="entry name" value="FabD/lysophospholipase-like"/>
    <property type="match status" value="1"/>
</dbReference>
<dbReference type="PANTHER" id="PTHR43775">
    <property type="entry name" value="FATTY ACID SYNTHASE"/>
    <property type="match status" value="1"/>
</dbReference>
<dbReference type="InterPro" id="IPR014043">
    <property type="entry name" value="Acyl_transferase_dom"/>
</dbReference>
<dbReference type="SUPFAM" id="SSF53901">
    <property type="entry name" value="Thiolase-like"/>
    <property type="match status" value="1"/>
</dbReference>
<dbReference type="Pfam" id="PF02801">
    <property type="entry name" value="Ketoacyl-synt_C"/>
    <property type="match status" value="1"/>
</dbReference>
<dbReference type="Pfam" id="PF16197">
    <property type="entry name" value="KAsynt_C_assoc"/>
    <property type="match status" value="1"/>
</dbReference>
<accession>C4TBP1</accession>
<dbReference type="InterPro" id="IPR016039">
    <property type="entry name" value="Thiolase-like"/>
</dbReference>
<dbReference type="InterPro" id="IPR050091">
    <property type="entry name" value="PKS_NRPS_Biosynth_Enz"/>
</dbReference>
<feature type="non-terminal residue" evidence="4">
    <location>
        <position position="298"/>
    </location>
</feature>
<dbReference type="InterPro" id="IPR032821">
    <property type="entry name" value="PKS_assoc"/>
</dbReference>
<dbReference type="PROSITE" id="PS52004">
    <property type="entry name" value="KS3_2"/>
    <property type="match status" value="1"/>
</dbReference>
<proteinExistence type="predicted"/>
<evidence type="ECO:0000256" key="2">
    <source>
        <dbReference type="ARBA" id="ARBA00023268"/>
    </source>
</evidence>
<dbReference type="PANTHER" id="PTHR43775:SF51">
    <property type="entry name" value="INACTIVE PHENOLPHTHIOCEROL SYNTHESIS POLYKETIDE SYNTHASE TYPE I PKS1-RELATED"/>
    <property type="match status" value="1"/>
</dbReference>
<dbReference type="InterPro" id="IPR016035">
    <property type="entry name" value="Acyl_Trfase/lysoPLipase"/>
</dbReference>
<evidence type="ECO:0000256" key="1">
    <source>
        <dbReference type="ARBA" id="ARBA00022679"/>
    </source>
</evidence>